<evidence type="ECO:0000313" key="3">
    <source>
        <dbReference type="Proteomes" id="UP001595843"/>
    </source>
</evidence>
<name>A0ABV8JK60_9BACL</name>
<evidence type="ECO:0000256" key="1">
    <source>
        <dbReference type="SAM" id="Phobius"/>
    </source>
</evidence>
<feature type="transmembrane region" description="Helical" evidence="1">
    <location>
        <begin position="86"/>
        <end position="108"/>
    </location>
</feature>
<keyword evidence="1" id="KW-0812">Transmembrane</keyword>
<dbReference type="EMBL" id="JBHSAP010000015">
    <property type="protein sequence ID" value="MFC4077378.1"/>
    <property type="molecule type" value="Genomic_DNA"/>
</dbReference>
<keyword evidence="1" id="KW-0472">Membrane</keyword>
<protein>
    <recommendedName>
        <fullName evidence="4">DUF2512 family protein</fullName>
    </recommendedName>
</protein>
<feature type="transmembrane region" description="Helical" evidence="1">
    <location>
        <begin position="33"/>
        <end position="53"/>
    </location>
</feature>
<accession>A0ABV8JK60</accession>
<keyword evidence="1" id="KW-1133">Transmembrane helix</keyword>
<organism evidence="2 3">
    <name type="scientific">Salinithrix halophila</name>
    <dbReference type="NCBI Taxonomy" id="1485204"/>
    <lineage>
        <taxon>Bacteria</taxon>
        <taxon>Bacillati</taxon>
        <taxon>Bacillota</taxon>
        <taxon>Bacilli</taxon>
        <taxon>Bacillales</taxon>
        <taxon>Thermoactinomycetaceae</taxon>
        <taxon>Salinithrix</taxon>
    </lineage>
</organism>
<evidence type="ECO:0000313" key="2">
    <source>
        <dbReference type="EMBL" id="MFC4077378.1"/>
    </source>
</evidence>
<feature type="transmembrane region" description="Helical" evidence="1">
    <location>
        <begin position="60"/>
        <end position="80"/>
    </location>
</feature>
<dbReference type="RefSeq" id="WP_380705196.1">
    <property type="nucleotide sequence ID" value="NZ_JBHSAP010000015.1"/>
</dbReference>
<proteinExistence type="predicted"/>
<sequence length="114" mass="12672">MTLHFVIRWAVAWVILSFGNNSLEEMSIHSPGVLLFTAFVLAGAAIGVDYFLYPIRSGSMVALIDLFTYALVLILLSVLFPRFTIASSAALTIGLMLAGFEWIFHYFIPAKARR</sequence>
<keyword evidence="3" id="KW-1185">Reference proteome</keyword>
<dbReference type="Proteomes" id="UP001595843">
    <property type="component" value="Unassembled WGS sequence"/>
</dbReference>
<reference evidence="3" key="1">
    <citation type="journal article" date="2019" name="Int. J. Syst. Evol. Microbiol.">
        <title>The Global Catalogue of Microorganisms (GCM) 10K type strain sequencing project: providing services to taxonomists for standard genome sequencing and annotation.</title>
        <authorList>
            <consortium name="The Broad Institute Genomics Platform"/>
            <consortium name="The Broad Institute Genome Sequencing Center for Infectious Disease"/>
            <person name="Wu L."/>
            <person name="Ma J."/>
        </authorList>
    </citation>
    <scope>NUCLEOTIDE SEQUENCE [LARGE SCALE GENOMIC DNA]</scope>
    <source>
        <strain evidence="3">IBRC-M 10813</strain>
    </source>
</reference>
<gene>
    <name evidence="2" type="ORF">ACFOUO_11260</name>
</gene>
<evidence type="ECO:0008006" key="4">
    <source>
        <dbReference type="Google" id="ProtNLM"/>
    </source>
</evidence>
<comment type="caution">
    <text evidence="2">The sequence shown here is derived from an EMBL/GenBank/DDBJ whole genome shotgun (WGS) entry which is preliminary data.</text>
</comment>